<evidence type="ECO:0000313" key="2">
    <source>
        <dbReference type="EMBL" id="WJZ94681.1"/>
    </source>
</evidence>
<reference evidence="2 3" key="1">
    <citation type="journal article" date="2023" name="Hortic Res">
        <title>The complete reference genome for grapevine (Vitis vinifera L.) genetics and breeding.</title>
        <authorList>
            <person name="Shi X."/>
            <person name="Cao S."/>
            <person name="Wang X."/>
            <person name="Huang S."/>
            <person name="Wang Y."/>
            <person name="Liu Z."/>
            <person name="Liu W."/>
            <person name="Leng X."/>
            <person name="Peng Y."/>
            <person name="Wang N."/>
            <person name="Wang Y."/>
            <person name="Ma Z."/>
            <person name="Xu X."/>
            <person name="Zhang F."/>
            <person name="Xue H."/>
            <person name="Zhong H."/>
            <person name="Wang Y."/>
            <person name="Zhang K."/>
            <person name="Velt A."/>
            <person name="Avia K."/>
            <person name="Holtgrawe D."/>
            <person name="Grimplet J."/>
            <person name="Matus J.T."/>
            <person name="Ware D."/>
            <person name="Wu X."/>
            <person name="Wang H."/>
            <person name="Liu C."/>
            <person name="Fang Y."/>
            <person name="Rustenholz C."/>
            <person name="Cheng Z."/>
            <person name="Xiao H."/>
            <person name="Zhou Y."/>
        </authorList>
    </citation>
    <scope>NUCLEOTIDE SEQUENCE [LARGE SCALE GENOMIC DNA]</scope>
    <source>
        <strain evidence="3">cv. Pinot noir / PN40024</strain>
        <tissue evidence="2">Leaf</tissue>
    </source>
</reference>
<feature type="domain" description="Retrotransposon gag" evidence="1">
    <location>
        <begin position="70"/>
        <end position="159"/>
    </location>
</feature>
<evidence type="ECO:0000259" key="1">
    <source>
        <dbReference type="Pfam" id="PF03732"/>
    </source>
</evidence>
<dbReference type="EMBL" id="CP126656">
    <property type="protein sequence ID" value="WJZ94681.1"/>
    <property type="molecule type" value="Genomic_DNA"/>
</dbReference>
<evidence type="ECO:0000313" key="3">
    <source>
        <dbReference type="Proteomes" id="UP001227230"/>
    </source>
</evidence>
<dbReference type="InterPro" id="IPR005162">
    <property type="entry name" value="Retrotrans_gag_dom"/>
</dbReference>
<keyword evidence="3" id="KW-1185">Reference proteome</keyword>
<dbReference type="InterPro" id="IPR032567">
    <property type="entry name" value="RTL1-rel"/>
</dbReference>
<dbReference type="Proteomes" id="UP001227230">
    <property type="component" value="Chromosome 9"/>
</dbReference>
<protein>
    <recommendedName>
        <fullName evidence="1">Retrotransposon gag domain-containing protein</fullName>
    </recommendedName>
</protein>
<accession>A0ABY9CHV2</accession>
<gene>
    <name evidence="2" type="ORF">VitviT2T_013519</name>
</gene>
<name>A0ABY9CHV2_VITVI</name>
<dbReference type="Pfam" id="PF03732">
    <property type="entry name" value="Retrotrans_gag"/>
    <property type="match status" value="1"/>
</dbReference>
<proteinExistence type="predicted"/>
<dbReference type="PANTHER" id="PTHR15503">
    <property type="entry name" value="LDOC1 RELATED"/>
    <property type="match status" value="1"/>
</dbReference>
<organism evidence="2 3">
    <name type="scientific">Vitis vinifera</name>
    <name type="common">Grape</name>
    <dbReference type="NCBI Taxonomy" id="29760"/>
    <lineage>
        <taxon>Eukaryota</taxon>
        <taxon>Viridiplantae</taxon>
        <taxon>Streptophyta</taxon>
        <taxon>Embryophyta</taxon>
        <taxon>Tracheophyta</taxon>
        <taxon>Spermatophyta</taxon>
        <taxon>Magnoliopsida</taxon>
        <taxon>eudicotyledons</taxon>
        <taxon>Gunneridae</taxon>
        <taxon>Pentapetalae</taxon>
        <taxon>rosids</taxon>
        <taxon>Vitales</taxon>
        <taxon>Vitaceae</taxon>
        <taxon>Viteae</taxon>
        <taxon>Vitis</taxon>
    </lineage>
</organism>
<sequence length="320" mass="37087">MDTRGKTNAEFRNDVNEILARHDTSFDQVNAVLQEVLTELQALRASHNQNTSPQQYFDFKNIAPEQQVHLASFHLEGIALQWHRWLTKFRGPLTWDEFTKAVQLRFGPTDYEDPSEALTRLKQTTSVAAYQEAFEKLSHRVDDLPENFLIGCFIAGLRDKIRIDVKIKQPRTLADTIGVARLIEERDQLQRKPNQQTRFQLASLTPKASPNPTAGVLGPPPTQRMNQSSNAQPATFHRITNQEARERREKGLCYYCDEKFVVGHRCERPQLFMIEDFPHMNTEDVEGAHPEQEHHEVIPEIFFRQLQELNTHKPYAFWAS</sequence>
<dbReference type="PANTHER" id="PTHR15503:SF22">
    <property type="entry name" value="TRANSPOSON TY3-I GAG POLYPROTEIN"/>
    <property type="match status" value="1"/>
</dbReference>